<evidence type="ECO:0000313" key="1">
    <source>
        <dbReference type="EMBL" id="KAK2032307.1"/>
    </source>
</evidence>
<dbReference type="Proteomes" id="UP001232148">
    <property type="component" value="Unassembled WGS sequence"/>
</dbReference>
<protein>
    <submittedName>
        <fullName evidence="1">Uncharacterized protein</fullName>
    </submittedName>
</protein>
<dbReference type="AlphaFoldDB" id="A0AAD9M579"/>
<name>A0AAD9M579_9PEZI</name>
<gene>
    <name evidence="1" type="ORF">LX32DRAFT_636452</name>
</gene>
<sequence>MSLVALTAALSSASVRLLLLLSSECVVFLVVFYSLSVFALPSSAAKDPGKLDFVRTESRMFTLATTPNARPSRLNKRWSPYG</sequence>
<accession>A0AAD9M579</accession>
<evidence type="ECO:0000313" key="2">
    <source>
        <dbReference type="Proteomes" id="UP001232148"/>
    </source>
</evidence>
<reference evidence="1" key="1">
    <citation type="submission" date="2021-06" db="EMBL/GenBank/DDBJ databases">
        <title>Comparative genomics, transcriptomics and evolutionary studies reveal genomic signatures of adaptation to plant cell wall in hemibiotrophic fungi.</title>
        <authorList>
            <consortium name="DOE Joint Genome Institute"/>
            <person name="Baroncelli R."/>
            <person name="Diaz J.F."/>
            <person name="Benocci T."/>
            <person name="Peng M."/>
            <person name="Battaglia E."/>
            <person name="Haridas S."/>
            <person name="Andreopoulos W."/>
            <person name="Labutti K."/>
            <person name="Pangilinan J."/>
            <person name="Floch G.L."/>
            <person name="Makela M.R."/>
            <person name="Henrissat B."/>
            <person name="Grigoriev I.V."/>
            <person name="Crouch J.A."/>
            <person name="De Vries R.P."/>
            <person name="Sukno S.A."/>
            <person name="Thon M.R."/>
        </authorList>
    </citation>
    <scope>NUCLEOTIDE SEQUENCE</scope>
    <source>
        <strain evidence="1">MAFF235873</strain>
    </source>
</reference>
<dbReference type="EMBL" id="MU842832">
    <property type="protein sequence ID" value="KAK2032307.1"/>
    <property type="molecule type" value="Genomic_DNA"/>
</dbReference>
<proteinExistence type="predicted"/>
<keyword evidence="2" id="KW-1185">Reference proteome</keyword>
<comment type="caution">
    <text evidence="1">The sequence shown here is derived from an EMBL/GenBank/DDBJ whole genome shotgun (WGS) entry which is preliminary data.</text>
</comment>
<organism evidence="1 2">
    <name type="scientific">Colletotrichum zoysiae</name>
    <dbReference type="NCBI Taxonomy" id="1216348"/>
    <lineage>
        <taxon>Eukaryota</taxon>
        <taxon>Fungi</taxon>
        <taxon>Dikarya</taxon>
        <taxon>Ascomycota</taxon>
        <taxon>Pezizomycotina</taxon>
        <taxon>Sordariomycetes</taxon>
        <taxon>Hypocreomycetidae</taxon>
        <taxon>Glomerellales</taxon>
        <taxon>Glomerellaceae</taxon>
        <taxon>Colletotrichum</taxon>
        <taxon>Colletotrichum graminicola species complex</taxon>
    </lineage>
</organism>